<evidence type="ECO:0000313" key="1">
    <source>
        <dbReference type="EMBL" id="MPC78149.1"/>
    </source>
</evidence>
<reference evidence="1 2" key="1">
    <citation type="submission" date="2019-05" db="EMBL/GenBank/DDBJ databases">
        <title>Another draft genome of Portunus trituberculatus and its Hox gene families provides insights of decapod evolution.</title>
        <authorList>
            <person name="Jeong J.-H."/>
            <person name="Song I."/>
            <person name="Kim S."/>
            <person name="Choi T."/>
            <person name="Kim D."/>
            <person name="Ryu S."/>
            <person name="Kim W."/>
        </authorList>
    </citation>
    <scope>NUCLEOTIDE SEQUENCE [LARGE SCALE GENOMIC DNA]</scope>
    <source>
        <tissue evidence="1">Muscle</tissue>
    </source>
</reference>
<keyword evidence="2" id="KW-1185">Reference proteome</keyword>
<sequence length="118" mass="13681">MVLVLHTRRAMKVSDSSHQQHEIKLAIQRQRRRPAWEWMKRTWRRGGLADGVVSILMTGRDLLDYQLSPQITLLLLSRYTTEAELLPVGLSCCPAPCDHLQESRLTLTSRSRLRHLPQ</sequence>
<organism evidence="1 2">
    <name type="scientific">Portunus trituberculatus</name>
    <name type="common">Swimming crab</name>
    <name type="synonym">Neptunus trituberculatus</name>
    <dbReference type="NCBI Taxonomy" id="210409"/>
    <lineage>
        <taxon>Eukaryota</taxon>
        <taxon>Metazoa</taxon>
        <taxon>Ecdysozoa</taxon>
        <taxon>Arthropoda</taxon>
        <taxon>Crustacea</taxon>
        <taxon>Multicrustacea</taxon>
        <taxon>Malacostraca</taxon>
        <taxon>Eumalacostraca</taxon>
        <taxon>Eucarida</taxon>
        <taxon>Decapoda</taxon>
        <taxon>Pleocyemata</taxon>
        <taxon>Brachyura</taxon>
        <taxon>Eubrachyura</taxon>
        <taxon>Portunoidea</taxon>
        <taxon>Portunidae</taxon>
        <taxon>Portuninae</taxon>
        <taxon>Portunus</taxon>
    </lineage>
</organism>
<dbReference type="EMBL" id="VSRR010047707">
    <property type="protein sequence ID" value="MPC78149.1"/>
    <property type="molecule type" value="Genomic_DNA"/>
</dbReference>
<dbReference type="Proteomes" id="UP000324222">
    <property type="component" value="Unassembled WGS sequence"/>
</dbReference>
<dbReference type="AlphaFoldDB" id="A0A5B7I8C7"/>
<name>A0A5B7I8C7_PORTR</name>
<protein>
    <submittedName>
        <fullName evidence="1">Uncharacterized protein</fullName>
    </submittedName>
</protein>
<accession>A0A5B7I8C7</accession>
<proteinExistence type="predicted"/>
<comment type="caution">
    <text evidence="1">The sequence shown here is derived from an EMBL/GenBank/DDBJ whole genome shotgun (WGS) entry which is preliminary data.</text>
</comment>
<evidence type="ECO:0000313" key="2">
    <source>
        <dbReference type="Proteomes" id="UP000324222"/>
    </source>
</evidence>
<gene>
    <name evidence="1" type="ORF">E2C01_072630</name>
</gene>